<evidence type="ECO:0000313" key="5">
    <source>
        <dbReference type="EMBL" id="ADZ10044.1"/>
    </source>
</evidence>
<feature type="region of interest" description="Disordered" evidence="3">
    <location>
        <begin position="50"/>
        <end position="81"/>
    </location>
</feature>
<keyword evidence="5" id="KW-0346">Stress response</keyword>
<accession>F0TA94</accession>
<dbReference type="STRING" id="877455.Metbo_1822"/>
<reference evidence="5 6" key="2">
    <citation type="journal article" date="2014" name="Int. J. Syst. Evol. Microbiol.">
        <title>Methanobacterium paludis sp. nov. and a novel strain of Methanobacterium lacus isolated from northern peatlands.</title>
        <authorList>
            <person name="Cadillo-Quiroz H."/>
            <person name="Brauer S.L."/>
            <person name="Goodson N."/>
            <person name="Yavitt J.B."/>
            <person name="Zinder S.H."/>
        </authorList>
    </citation>
    <scope>NUCLEOTIDE SEQUENCE [LARGE SCALE GENOMIC DNA]</scope>
    <source>
        <strain evidence="5 6">AL-21</strain>
    </source>
</reference>
<dbReference type="eggNOG" id="arCOG01832">
    <property type="taxonomic scope" value="Archaea"/>
</dbReference>
<dbReference type="GeneID" id="10278279"/>
<dbReference type="HOGENOM" id="CLU_046737_6_0_2"/>
<dbReference type="Proteomes" id="UP000007490">
    <property type="component" value="Chromosome"/>
</dbReference>
<evidence type="ECO:0000313" key="6">
    <source>
        <dbReference type="Proteomes" id="UP000007490"/>
    </source>
</evidence>
<reference evidence="6" key="1">
    <citation type="submission" date="2011-02" db="EMBL/GenBank/DDBJ databases">
        <title>Complete sequence of Methanobacterium sp. AL-21.</title>
        <authorList>
            <consortium name="US DOE Joint Genome Institute"/>
            <person name="Lucas S."/>
            <person name="Copeland A."/>
            <person name="Lapidus A."/>
            <person name="Cheng J.-F."/>
            <person name="Goodwin L."/>
            <person name="Pitluck S."/>
            <person name="Chertkov O."/>
            <person name="Detter J.C."/>
            <person name="Han C."/>
            <person name="Tapia R."/>
            <person name="Land M."/>
            <person name="Hauser L."/>
            <person name="Kyrpides N."/>
            <person name="Ivanova N."/>
            <person name="Mikhailova N."/>
            <person name="Pagani I."/>
            <person name="Cadillo-Quiroz H."/>
            <person name="Imachi H."/>
            <person name="Zinder S."/>
            <person name="Liu W."/>
            <person name="Woyke T."/>
        </authorList>
    </citation>
    <scope>NUCLEOTIDE SEQUENCE [LARGE SCALE GENOMIC DNA]</scope>
    <source>
        <strain evidence="6">AL-21</strain>
    </source>
</reference>
<name>F0TA94_METLA</name>
<organism evidence="5 6">
    <name type="scientific">Methanobacterium lacus (strain AL-21)</name>
    <dbReference type="NCBI Taxonomy" id="877455"/>
    <lineage>
        <taxon>Archaea</taxon>
        <taxon>Methanobacteriati</taxon>
        <taxon>Methanobacteriota</taxon>
        <taxon>Methanomada group</taxon>
        <taxon>Methanobacteria</taxon>
        <taxon>Methanobacteriales</taxon>
        <taxon>Methanobacteriaceae</taxon>
        <taxon>Methanobacterium</taxon>
    </lineage>
</organism>
<evidence type="ECO:0000256" key="1">
    <source>
        <dbReference type="PROSITE-ProRule" id="PRU00285"/>
    </source>
</evidence>
<dbReference type="Gene3D" id="2.60.40.790">
    <property type="match status" value="1"/>
</dbReference>
<dbReference type="AlphaFoldDB" id="F0TA94"/>
<dbReference type="Pfam" id="PF00011">
    <property type="entry name" value="HSP20"/>
    <property type="match status" value="1"/>
</dbReference>
<proteinExistence type="inferred from homology"/>
<dbReference type="PROSITE" id="PS01031">
    <property type="entry name" value="SHSP"/>
    <property type="match status" value="1"/>
</dbReference>
<dbReference type="EMBL" id="CP002551">
    <property type="protein sequence ID" value="ADZ10044.1"/>
    <property type="molecule type" value="Genomic_DNA"/>
</dbReference>
<dbReference type="OrthoDB" id="198277at2157"/>
<evidence type="ECO:0000259" key="4">
    <source>
        <dbReference type="PROSITE" id="PS01031"/>
    </source>
</evidence>
<protein>
    <submittedName>
        <fullName evidence="5">Heat shock protein Hsp20</fullName>
    </submittedName>
</protein>
<sequence length="211" mass="23676">MDKTSKTKEKAIEVKKGALEKTLDAKDKALDKTLEAKDKALMKTSQIKKDTGTKTAAIKDEASEKTTELKENTEKTRKQAENKINDFINSLKGKQDELGKTLSDYATGEKPLTDIISSPESFIIKADLPGVSKEDVSVHITEDLVEITAKFEDYPEDADFIKKERNYGEVNRKIKLPELVEVKKASAKFEDSVLTIELPKVKEDKIKIEID</sequence>
<dbReference type="CDD" id="cd06464">
    <property type="entry name" value="ACD_sHsps-like"/>
    <property type="match status" value="1"/>
</dbReference>
<dbReference type="PANTHER" id="PTHR11527">
    <property type="entry name" value="HEAT-SHOCK PROTEIN 20 FAMILY MEMBER"/>
    <property type="match status" value="1"/>
</dbReference>
<evidence type="ECO:0000256" key="2">
    <source>
        <dbReference type="RuleBase" id="RU003616"/>
    </source>
</evidence>
<comment type="similarity">
    <text evidence="1 2">Belongs to the small heat shock protein (HSP20) family.</text>
</comment>
<dbReference type="InterPro" id="IPR008978">
    <property type="entry name" value="HSP20-like_chaperone"/>
</dbReference>
<dbReference type="KEGG" id="mel:Metbo_1822"/>
<evidence type="ECO:0000256" key="3">
    <source>
        <dbReference type="SAM" id="MobiDB-lite"/>
    </source>
</evidence>
<dbReference type="RefSeq" id="WP_013645395.1">
    <property type="nucleotide sequence ID" value="NC_015216.1"/>
</dbReference>
<dbReference type="InterPro" id="IPR031107">
    <property type="entry name" value="Small_HSP"/>
</dbReference>
<dbReference type="SUPFAM" id="SSF49764">
    <property type="entry name" value="HSP20-like chaperones"/>
    <property type="match status" value="1"/>
</dbReference>
<dbReference type="InterPro" id="IPR002068">
    <property type="entry name" value="A-crystallin/Hsp20_dom"/>
</dbReference>
<gene>
    <name evidence="5" type="ordered locus">Metbo_1822</name>
</gene>
<feature type="domain" description="SHSP" evidence="4">
    <location>
        <begin position="103"/>
        <end position="211"/>
    </location>
</feature>
<keyword evidence="6" id="KW-1185">Reference proteome</keyword>